<evidence type="ECO:0000313" key="1">
    <source>
        <dbReference type="EMBL" id="MET6999499.1"/>
    </source>
</evidence>
<evidence type="ECO:0000313" key="2">
    <source>
        <dbReference type="Proteomes" id="UP001549749"/>
    </source>
</evidence>
<sequence>MAKQSGLVQFEGTIGNITFFKTNDGFKARQKGGISKTRMKTDPAFERTRENWAEFGRAGKAGKLLRNAYASLIKQVADKQIMRRLIREMVKVVKADAINIRGARNVMDGETALLQGFEFNQHSPLSTALKLNTVNTIDRATGTLQVDVPAIVPGTDIVYPTEATHFVISIAGAEVDFESGRFVSTIADSGMLSVTDALVPAIQLHTQVTAASTHPLFLALGIAFFQDVNGAAYPLNNGAYNAFQLVMVSGQ</sequence>
<accession>A0ABV2TBJ3</accession>
<protein>
    <submittedName>
        <fullName evidence="1">Uncharacterized protein</fullName>
    </submittedName>
</protein>
<dbReference type="EMBL" id="JBEXAC010000002">
    <property type="protein sequence ID" value="MET6999499.1"/>
    <property type="molecule type" value="Genomic_DNA"/>
</dbReference>
<dbReference type="RefSeq" id="WP_354662063.1">
    <property type="nucleotide sequence ID" value="NZ_JBEXAC010000002.1"/>
</dbReference>
<dbReference type="Proteomes" id="UP001549749">
    <property type="component" value="Unassembled WGS sequence"/>
</dbReference>
<keyword evidence="2" id="KW-1185">Reference proteome</keyword>
<reference evidence="1 2" key="1">
    <citation type="submission" date="2024-06" db="EMBL/GenBank/DDBJ databases">
        <title>Chitinophaga defluvii sp. nov., isolated from municipal sewage.</title>
        <authorList>
            <person name="Zhang L."/>
        </authorList>
    </citation>
    <scope>NUCLEOTIDE SEQUENCE [LARGE SCALE GENOMIC DNA]</scope>
    <source>
        <strain evidence="1 2">H8</strain>
    </source>
</reference>
<organism evidence="1 2">
    <name type="scientific">Chitinophaga defluvii</name>
    <dbReference type="NCBI Taxonomy" id="3163343"/>
    <lineage>
        <taxon>Bacteria</taxon>
        <taxon>Pseudomonadati</taxon>
        <taxon>Bacteroidota</taxon>
        <taxon>Chitinophagia</taxon>
        <taxon>Chitinophagales</taxon>
        <taxon>Chitinophagaceae</taxon>
        <taxon>Chitinophaga</taxon>
    </lineage>
</organism>
<proteinExistence type="predicted"/>
<name>A0ABV2TBJ3_9BACT</name>
<comment type="caution">
    <text evidence="1">The sequence shown here is derived from an EMBL/GenBank/DDBJ whole genome shotgun (WGS) entry which is preliminary data.</text>
</comment>
<gene>
    <name evidence="1" type="ORF">ABR189_19080</name>
</gene>